<name>A0AAE1DH94_9GAST</name>
<proteinExistence type="predicted"/>
<keyword evidence="2" id="KW-1185">Reference proteome</keyword>
<gene>
    <name evidence="1" type="ORF">RRG08_004217</name>
</gene>
<accession>A0AAE1DH94</accession>
<dbReference type="Proteomes" id="UP001283361">
    <property type="component" value="Unassembled WGS sequence"/>
</dbReference>
<dbReference type="AlphaFoldDB" id="A0AAE1DH94"/>
<evidence type="ECO:0000313" key="2">
    <source>
        <dbReference type="Proteomes" id="UP001283361"/>
    </source>
</evidence>
<dbReference type="EMBL" id="JAWDGP010003835">
    <property type="protein sequence ID" value="KAK3770506.1"/>
    <property type="molecule type" value="Genomic_DNA"/>
</dbReference>
<protein>
    <submittedName>
        <fullName evidence="1">Uncharacterized protein</fullName>
    </submittedName>
</protein>
<comment type="caution">
    <text evidence="1">The sequence shown here is derived from an EMBL/GenBank/DDBJ whole genome shotgun (WGS) entry which is preliminary data.</text>
</comment>
<organism evidence="1 2">
    <name type="scientific">Elysia crispata</name>
    <name type="common">lettuce slug</name>
    <dbReference type="NCBI Taxonomy" id="231223"/>
    <lineage>
        <taxon>Eukaryota</taxon>
        <taxon>Metazoa</taxon>
        <taxon>Spiralia</taxon>
        <taxon>Lophotrochozoa</taxon>
        <taxon>Mollusca</taxon>
        <taxon>Gastropoda</taxon>
        <taxon>Heterobranchia</taxon>
        <taxon>Euthyneura</taxon>
        <taxon>Panpulmonata</taxon>
        <taxon>Sacoglossa</taxon>
        <taxon>Placobranchoidea</taxon>
        <taxon>Plakobranchidae</taxon>
        <taxon>Elysia</taxon>
    </lineage>
</organism>
<evidence type="ECO:0000313" key="1">
    <source>
        <dbReference type="EMBL" id="KAK3770506.1"/>
    </source>
</evidence>
<sequence length="117" mass="12673">MSFSSTFDILPRTSTLTIDQGKGLSSPDDPRAPQIKCGQRNTCAYDMLSILIYSKQSKRSWLQQQGGMHAARRLMGRLCAAASCSPAINSNNELHDTSEIGGISCVDGITAHAPLRF</sequence>
<reference evidence="1" key="1">
    <citation type="journal article" date="2023" name="G3 (Bethesda)">
        <title>A reference genome for the long-term kleptoplast-retaining sea slug Elysia crispata morphotype clarki.</title>
        <authorList>
            <person name="Eastman K.E."/>
            <person name="Pendleton A.L."/>
            <person name="Shaikh M.A."/>
            <person name="Suttiyut T."/>
            <person name="Ogas R."/>
            <person name="Tomko P."/>
            <person name="Gavelis G."/>
            <person name="Widhalm J.R."/>
            <person name="Wisecaver J.H."/>
        </authorList>
    </citation>
    <scope>NUCLEOTIDE SEQUENCE</scope>
    <source>
        <strain evidence="1">ECLA1</strain>
    </source>
</reference>